<dbReference type="GeneID" id="80020007"/>
<dbReference type="Proteomes" id="UP001063033">
    <property type="component" value="Segment"/>
</dbReference>
<reference evidence="1" key="1">
    <citation type="submission" date="2022-08" db="EMBL/GenBank/DDBJ databases">
        <authorList>
            <person name="Dojs M.A."/>
            <person name="Fleischacker C.L."/>
            <person name="Jackson S.M."/>
            <person name="Feiring S.B."/>
            <person name="Webb R.J."/>
            <person name="Schaefbauer A.B."/>
            <person name="Vigness C.A."/>
            <person name="Boyle B.L."/>
            <person name="Frank J.R."/>
            <person name="Fleischacker T.C."/>
            <person name="Ackerman S.B."/>
            <person name="Balish M.F."/>
            <person name="Garlena R.A."/>
            <person name="Russell D.A."/>
            <person name="Jacobs-Sera D."/>
            <person name="Hatfull G.F."/>
        </authorList>
    </citation>
    <scope>NUCLEOTIDE SEQUENCE</scope>
</reference>
<protein>
    <submittedName>
        <fullName evidence="1">Uncharacterized protein</fullName>
    </submittedName>
</protein>
<gene>
    <name evidence="1" type="primary">11</name>
    <name evidence="1" type="ORF">SEA_SHAMBRE1_11</name>
</gene>
<evidence type="ECO:0000313" key="1">
    <source>
        <dbReference type="EMBL" id="UXE04748.1"/>
    </source>
</evidence>
<organism evidence="1 2">
    <name type="scientific">Arthrobacter phage Shambre1</name>
    <dbReference type="NCBI Taxonomy" id="2927284"/>
    <lineage>
        <taxon>Viruses</taxon>
        <taxon>Duplodnaviria</taxon>
        <taxon>Heunggongvirae</taxon>
        <taxon>Uroviricota</taxon>
        <taxon>Caudoviricetes</taxon>
        <taxon>Bismarckvirus</taxon>
        <taxon>Bismarckvirus shambre1</taxon>
    </lineage>
</organism>
<keyword evidence="2" id="KW-1185">Reference proteome</keyword>
<sequence length="82" mass="8524">MAKRKTKTNADAIGKLLKSPAVVADIARRTRAIAAAAGPGMQPSVVVGRTRARGSVITATQEARLAEARTRALTKALDAGRD</sequence>
<dbReference type="EMBL" id="OP297545">
    <property type="protein sequence ID" value="UXE04748.1"/>
    <property type="molecule type" value="Genomic_DNA"/>
</dbReference>
<proteinExistence type="predicted"/>
<name>A0A977KNJ4_9CAUD</name>
<accession>A0A977KNJ4</accession>
<dbReference type="RefSeq" id="YP_010755354.1">
    <property type="nucleotide sequence ID" value="NC_073469.1"/>
</dbReference>
<evidence type="ECO:0000313" key="2">
    <source>
        <dbReference type="Proteomes" id="UP001063033"/>
    </source>
</evidence>
<dbReference type="KEGG" id="vg:80020007"/>